<sequence>MCTIKVANQEGNVGKKAEPTTREDDHGTLSDIDQWLYLFAEDDNLHRDNAFTPPYSSSLMTSYNREMEMSAIVSALTHVVAGNVPTHQYGDGSGGGGEGNSNSSSSSGQKRRREVEEDGGGGKAVEAANTLTVDQYFSSGSSTSKGDFMSLI</sequence>
<proteinExistence type="predicted"/>
<dbReference type="AlphaFoldDB" id="A0A8S9M0P0"/>
<evidence type="ECO:0000256" key="1">
    <source>
        <dbReference type="SAM" id="MobiDB-lite"/>
    </source>
</evidence>
<evidence type="ECO:0000313" key="2">
    <source>
        <dbReference type="EMBL" id="KAF2613315.1"/>
    </source>
</evidence>
<organism evidence="2">
    <name type="scientific">Brassica cretica</name>
    <name type="common">Mustard</name>
    <dbReference type="NCBI Taxonomy" id="69181"/>
    <lineage>
        <taxon>Eukaryota</taxon>
        <taxon>Viridiplantae</taxon>
        <taxon>Streptophyta</taxon>
        <taxon>Embryophyta</taxon>
        <taxon>Tracheophyta</taxon>
        <taxon>Spermatophyta</taxon>
        <taxon>Magnoliopsida</taxon>
        <taxon>eudicotyledons</taxon>
        <taxon>Gunneridae</taxon>
        <taxon>Pentapetalae</taxon>
        <taxon>rosids</taxon>
        <taxon>malvids</taxon>
        <taxon>Brassicales</taxon>
        <taxon>Brassicaceae</taxon>
        <taxon>Brassiceae</taxon>
        <taxon>Brassica</taxon>
    </lineage>
</organism>
<name>A0A8S9M0P0_BRACR</name>
<dbReference type="EMBL" id="QGKY02000089">
    <property type="protein sequence ID" value="KAF2613315.1"/>
    <property type="molecule type" value="Genomic_DNA"/>
</dbReference>
<reference evidence="2" key="1">
    <citation type="submission" date="2019-12" db="EMBL/GenBank/DDBJ databases">
        <title>Genome sequencing and annotation of Brassica cretica.</title>
        <authorList>
            <person name="Studholme D.J."/>
            <person name="Sarris P.F."/>
        </authorList>
    </citation>
    <scope>NUCLEOTIDE SEQUENCE</scope>
    <source>
        <strain evidence="2">PFS-102/07</strain>
        <tissue evidence="2">Leaf</tissue>
    </source>
</reference>
<accession>A0A8S9M0P0</accession>
<feature type="region of interest" description="Disordered" evidence="1">
    <location>
        <begin position="7"/>
        <end position="27"/>
    </location>
</feature>
<feature type="compositionally biased region" description="Basic and acidic residues" evidence="1">
    <location>
        <begin position="13"/>
        <end position="27"/>
    </location>
</feature>
<protein>
    <submittedName>
        <fullName evidence="2">Uncharacterized protein</fullName>
    </submittedName>
</protein>
<comment type="caution">
    <text evidence="2">The sequence shown here is derived from an EMBL/GenBank/DDBJ whole genome shotgun (WGS) entry which is preliminary data.</text>
</comment>
<feature type="region of interest" description="Disordered" evidence="1">
    <location>
        <begin position="84"/>
        <end position="127"/>
    </location>
</feature>
<gene>
    <name evidence="2" type="ORF">F2Q70_00010826</name>
</gene>